<keyword evidence="3" id="KW-1185">Reference proteome</keyword>
<gene>
    <name evidence="2" type="ORF">KY46_12810</name>
</gene>
<evidence type="ECO:0000313" key="2">
    <source>
        <dbReference type="EMBL" id="KKC99555.1"/>
    </source>
</evidence>
<protein>
    <submittedName>
        <fullName evidence="2">Uncharacterized protein</fullName>
    </submittedName>
</protein>
<feature type="compositionally biased region" description="Basic residues" evidence="1">
    <location>
        <begin position="182"/>
        <end position="196"/>
    </location>
</feature>
<dbReference type="EMBL" id="JWYV01000010">
    <property type="protein sequence ID" value="KKC99555.1"/>
    <property type="molecule type" value="Genomic_DNA"/>
</dbReference>
<evidence type="ECO:0000313" key="3">
    <source>
        <dbReference type="Proteomes" id="UP000033633"/>
    </source>
</evidence>
<feature type="region of interest" description="Disordered" evidence="1">
    <location>
        <begin position="178"/>
        <end position="207"/>
    </location>
</feature>
<comment type="caution">
    <text evidence="2">The sequence shown here is derived from an EMBL/GenBank/DDBJ whole genome shotgun (WGS) entry which is preliminary data.</text>
</comment>
<evidence type="ECO:0000256" key="1">
    <source>
        <dbReference type="SAM" id="MobiDB-lite"/>
    </source>
</evidence>
<accession>A0A0F5VBM9</accession>
<dbReference type="PATRIC" id="fig|265726.11.peg.776"/>
<sequence length="274" mass="30661">MGGAKQLANDFIREQRSSQAEWMADKGIVQFTDTTTGQVMTSDEVAQRYLEHGEDILTFSNEAELNGAELLKENRHYSTILPVVSLAASGFRNPIKYRELLEKSIQNSRSLPEALGKLGMEHAKERLGIKDHPDYVDRYHGPDSMGFDKDNLLVEIESKGTAGASRAVGVNVDNMKQGSAAKNRKRGSQMVKKRTKVGVPSNRQGGPYKQAELDMWQLVTDLQGNKRHLMVNTDTETGRVKVYEQDTNGDIIDQLDDFIIDGYKDTKAHLSKLF</sequence>
<proteinExistence type="predicted"/>
<name>A0A0F5VBM9_9GAMM</name>
<organism evidence="2 3">
    <name type="scientific">Photobacterium halotolerans</name>
    <dbReference type="NCBI Taxonomy" id="265726"/>
    <lineage>
        <taxon>Bacteria</taxon>
        <taxon>Pseudomonadati</taxon>
        <taxon>Pseudomonadota</taxon>
        <taxon>Gammaproteobacteria</taxon>
        <taxon>Vibrionales</taxon>
        <taxon>Vibrionaceae</taxon>
        <taxon>Photobacterium</taxon>
    </lineage>
</organism>
<reference evidence="2 3" key="1">
    <citation type="submission" date="2014-12" db="EMBL/GenBank/DDBJ databases">
        <title>Mercury Reductase activity and rhizosphere competence traits in the genome of root associated Photobacterium halotolerans MELD1.</title>
        <authorList>
            <person name="Mathew D.C."/>
            <person name="Huang C.-C."/>
        </authorList>
    </citation>
    <scope>NUCLEOTIDE SEQUENCE [LARGE SCALE GENOMIC DNA]</scope>
    <source>
        <strain evidence="2 3">MELD1</strain>
    </source>
</reference>
<dbReference type="AlphaFoldDB" id="A0A0F5VBM9"/>
<dbReference type="Proteomes" id="UP000033633">
    <property type="component" value="Unassembled WGS sequence"/>
</dbReference>